<keyword evidence="1" id="KW-0472">Membrane</keyword>
<dbReference type="GO" id="GO:0016491">
    <property type="term" value="F:oxidoreductase activity"/>
    <property type="evidence" value="ECO:0007669"/>
    <property type="project" value="InterPro"/>
</dbReference>
<evidence type="ECO:0000259" key="2">
    <source>
        <dbReference type="Pfam" id="PF00487"/>
    </source>
</evidence>
<dbReference type="STRING" id="796925.A0A137NTR3"/>
<dbReference type="PANTHER" id="PTHR32100">
    <property type="entry name" value="OMEGA-6 FATTY ACID DESATURASE, CHLOROPLASTIC"/>
    <property type="match status" value="1"/>
</dbReference>
<dbReference type="EMBL" id="KQ964765">
    <property type="protein sequence ID" value="KXN66111.1"/>
    <property type="molecule type" value="Genomic_DNA"/>
</dbReference>
<name>A0A137NTR3_CONC2</name>
<keyword evidence="1" id="KW-0812">Transmembrane</keyword>
<evidence type="ECO:0000313" key="3">
    <source>
        <dbReference type="EMBL" id="KXN66111.1"/>
    </source>
</evidence>
<dbReference type="OMA" id="IGQHIFH"/>
<dbReference type="CDD" id="cd03507">
    <property type="entry name" value="Delta12-FADS-like"/>
    <property type="match status" value="1"/>
</dbReference>
<feature type="transmembrane region" description="Helical" evidence="1">
    <location>
        <begin position="270"/>
        <end position="291"/>
    </location>
</feature>
<protein>
    <submittedName>
        <fullName evidence="3">Fatty acid desaturase putative</fullName>
    </submittedName>
</protein>
<accession>A0A137NTR3</accession>
<dbReference type="InterPro" id="IPR005804">
    <property type="entry name" value="FA_desaturase_dom"/>
</dbReference>
<dbReference type="Proteomes" id="UP000070444">
    <property type="component" value="Unassembled WGS sequence"/>
</dbReference>
<feature type="transmembrane region" description="Helical" evidence="1">
    <location>
        <begin position="198"/>
        <end position="215"/>
    </location>
</feature>
<dbReference type="OrthoDB" id="1461976at2759"/>
<dbReference type="InterPro" id="IPR012171">
    <property type="entry name" value="Fatty_acid_desaturase"/>
</dbReference>
<organism evidence="3 4">
    <name type="scientific">Conidiobolus coronatus (strain ATCC 28846 / CBS 209.66 / NRRL 28638)</name>
    <name type="common">Delacroixia coronata</name>
    <dbReference type="NCBI Taxonomy" id="796925"/>
    <lineage>
        <taxon>Eukaryota</taxon>
        <taxon>Fungi</taxon>
        <taxon>Fungi incertae sedis</taxon>
        <taxon>Zoopagomycota</taxon>
        <taxon>Entomophthoromycotina</taxon>
        <taxon>Entomophthoromycetes</taxon>
        <taxon>Entomophthorales</taxon>
        <taxon>Ancylistaceae</taxon>
        <taxon>Conidiobolus</taxon>
    </lineage>
</organism>
<dbReference type="Pfam" id="PF00487">
    <property type="entry name" value="FA_desaturase"/>
    <property type="match status" value="1"/>
</dbReference>
<proteinExistence type="predicted"/>
<reference evidence="3 4" key="1">
    <citation type="journal article" date="2015" name="Genome Biol. Evol.">
        <title>Phylogenomic analyses indicate that early fungi evolved digesting cell walls of algal ancestors of land plants.</title>
        <authorList>
            <person name="Chang Y."/>
            <person name="Wang S."/>
            <person name="Sekimoto S."/>
            <person name="Aerts A.L."/>
            <person name="Choi C."/>
            <person name="Clum A."/>
            <person name="LaButti K.M."/>
            <person name="Lindquist E.A."/>
            <person name="Yee Ngan C."/>
            <person name="Ohm R.A."/>
            <person name="Salamov A.A."/>
            <person name="Grigoriev I.V."/>
            <person name="Spatafora J.W."/>
            <person name="Berbee M.L."/>
        </authorList>
    </citation>
    <scope>NUCLEOTIDE SEQUENCE [LARGE SCALE GENOMIC DNA]</scope>
    <source>
        <strain evidence="3 4">NRRL 28638</strain>
    </source>
</reference>
<feature type="transmembrane region" description="Helical" evidence="1">
    <location>
        <begin position="244"/>
        <end position="263"/>
    </location>
</feature>
<dbReference type="GO" id="GO:0006629">
    <property type="term" value="P:lipid metabolic process"/>
    <property type="evidence" value="ECO:0007669"/>
    <property type="project" value="InterPro"/>
</dbReference>
<sequence length="406" mass="47258">MPPLTENKAKEGDNLYPFNDLNDRVFTDEGRREYEKNYVPPSFTIKELRDSIPSHLFKKSLLWSSLYTIFDIIVVSILFASALQIRNLPTLLQPISWITYWFIQGVFMTGIWVIAHECGHQAFCDSKTINNAVGFVLHTSLLVPYHPWRISHAKHHASTGHIDEDQVFVPFKQTPENPKVAAYSAWEEAWDTAPIRPLYNVFVMLFVGWPGYLTFNASGQDYGRYTSHFHPTSPIFKPEQYRQVVASDIGLAVVFSILAYFTYTCGFQQVMAYYGIPYLFVNAWLVLITFLQHTDVYVPHYNPETWNFVRGALTTVDRDFGTFLNWALHHINDSHVAHHLFSQMPHYNALEATKYLKEKLGPYYLNDNTNFLYSLYRSAKECQFVDATQDVMFPRRINWDELKKQD</sequence>
<keyword evidence="4" id="KW-1185">Reference proteome</keyword>
<feature type="transmembrane region" description="Helical" evidence="1">
    <location>
        <begin position="61"/>
        <end position="83"/>
    </location>
</feature>
<gene>
    <name evidence="3" type="ORF">CONCODRAFT_80596</name>
</gene>
<dbReference type="AlphaFoldDB" id="A0A137NTR3"/>
<evidence type="ECO:0000313" key="4">
    <source>
        <dbReference type="Proteomes" id="UP000070444"/>
    </source>
</evidence>
<evidence type="ECO:0000256" key="1">
    <source>
        <dbReference type="SAM" id="Phobius"/>
    </source>
</evidence>
<feature type="transmembrane region" description="Helical" evidence="1">
    <location>
        <begin position="95"/>
        <end position="115"/>
    </location>
</feature>
<feature type="domain" description="Fatty acid desaturase" evidence="2">
    <location>
        <begin position="96"/>
        <end position="367"/>
    </location>
</feature>
<keyword evidence="1" id="KW-1133">Transmembrane helix</keyword>